<evidence type="ECO:0000256" key="1">
    <source>
        <dbReference type="ARBA" id="ARBA00022723"/>
    </source>
</evidence>
<reference evidence="4" key="2">
    <citation type="submission" date="2021-04" db="EMBL/GenBank/DDBJ databases">
        <authorList>
            <person name="Gilroy R."/>
        </authorList>
    </citation>
    <scope>NUCLEOTIDE SEQUENCE</scope>
    <source>
        <strain evidence="4">ChiSxjej3B15-24422</strain>
    </source>
</reference>
<keyword evidence="2 4" id="KW-0378">Hydrolase</keyword>
<keyword evidence="1" id="KW-0479">Metal-binding</keyword>
<dbReference type="AlphaFoldDB" id="A0A9D2C4H6"/>
<dbReference type="PANTHER" id="PTHR45953:SF1">
    <property type="entry name" value="IDURONATE 2-SULFATASE"/>
    <property type="match status" value="1"/>
</dbReference>
<feature type="domain" description="Sulfatase N-terminal" evidence="3">
    <location>
        <begin position="3"/>
        <end position="363"/>
    </location>
</feature>
<dbReference type="GO" id="GO:0005737">
    <property type="term" value="C:cytoplasm"/>
    <property type="evidence" value="ECO:0007669"/>
    <property type="project" value="TreeGrafter"/>
</dbReference>
<dbReference type="InterPro" id="IPR000917">
    <property type="entry name" value="Sulfatase_N"/>
</dbReference>
<evidence type="ECO:0000256" key="2">
    <source>
        <dbReference type="ARBA" id="ARBA00022801"/>
    </source>
</evidence>
<dbReference type="Pfam" id="PF00884">
    <property type="entry name" value="Sulfatase"/>
    <property type="match status" value="1"/>
</dbReference>
<dbReference type="EMBL" id="DXDD01000005">
    <property type="protein sequence ID" value="HIY59182.1"/>
    <property type="molecule type" value="Genomic_DNA"/>
</dbReference>
<accession>A0A9D2C4H6</accession>
<dbReference type="GO" id="GO:0008484">
    <property type="term" value="F:sulfuric ester hydrolase activity"/>
    <property type="evidence" value="ECO:0007669"/>
    <property type="project" value="TreeGrafter"/>
</dbReference>
<comment type="caution">
    <text evidence="4">The sequence shown here is derived from an EMBL/GenBank/DDBJ whole genome shotgun (WGS) entry which is preliminary data.</text>
</comment>
<evidence type="ECO:0000313" key="5">
    <source>
        <dbReference type="Proteomes" id="UP000824007"/>
    </source>
</evidence>
<name>A0A9D2C4H6_9FIRM</name>
<organism evidence="4 5">
    <name type="scientific">Candidatus Eisenbergiella pullistercoris</name>
    <dbReference type="NCBI Taxonomy" id="2838555"/>
    <lineage>
        <taxon>Bacteria</taxon>
        <taxon>Bacillati</taxon>
        <taxon>Bacillota</taxon>
        <taxon>Clostridia</taxon>
        <taxon>Lachnospirales</taxon>
        <taxon>Lachnospiraceae</taxon>
        <taxon>Eisenbergiella</taxon>
    </lineage>
</organism>
<sequence length="483" mass="55487">MKPNFLIFMTDQQRGDMQPTFGKAITPNLEKLAENGVVFRRAYCPSPHCCPSRATFFSGLYPSRHGVWNNVDLADALSKGLYDDVRLFSEDLKESGYHLYYSGKWHVSALEGPRNRGFEELSENLRKAGAAAGRKRTPDMRDWRWLKQKNDVKEGARRGDGEIVRIGFPKYRQYGEAENPFGDEDVVRAAREKIRELPDKEPFCMYVGTLGPHDPYIVPEKYLELYPLEKIELPESFEDDLADRPNLYRRTQKRFRQMTEEEQKRSLQHYLAFCSYEDALFGEILKELEDRGLLDRTIVIYLSDHGDYAGAHGLWTKGLPCFEEAYHICSVAGYGGIRAKGEAVEALVSLADYAPTLLELAGISADRSFAGRSLVPFLEGKHPENWRTELFTQTNGNELYGIQRAVFDDRYKFVYNGFDFDELYDLTCDPGECHNLAGKEEYASVKKAYYKKLWRFAYENRDMLGDTYITTALTDYGPGILEE</sequence>
<protein>
    <submittedName>
        <fullName evidence="4">Sulfatase-like hydrolase/transferase</fullName>
    </submittedName>
</protein>
<dbReference type="Gene3D" id="3.40.720.10">
    <property type="entry name" value="Alkaline Phosphatase, subunit A"/>
    <property type="match status" value="1"/>
</dbReference>
<reference evidence="4" key="1">
    <citation type="journal article" date="2021" name="PeerJ">
        <title>Extensive microbial diversity within the chicken gut microbiome revealed by metagenomics and culture.</title>
        <authorList>
            <person name="Gilroy R."/>
            <person name="Ravi A."/>
            <person name="Getino M."/>
            <person name="Pursley I."/>
            <person name="Horton D.L."/>
            <person name="Alikhan N.F."/>
            <person name="Baker D."/>
            <person name="Gharbi K."/>
            <person name="Hall N."/>
            <person name="Watson M."/>
            <person name="Adriaenssens E.M."/>
            <person name="Foster-Nyarko E."/>
            <person name="Jarju S."/>
            <person name="Secka A."/>
            <person name="Antonio M."/>
            <person name="Oren A."/>
            <person name="Chaudhuri R.R."/>
            <person name="La Ragione R."/>
            <person name="Hildebrand F."/>
            <person name="Pallen M.J."/>
        </authorList>
    </citation>
    <scope>NUCLEOTIDE SEQUENCE</scope>
    <source>
        <strain evidence="4">ChiSxjej3B15-24422</strain>
    </source>
</reference>
<dbReference type="SUPFAM" id="SSF53649">
    <property type="entry name" value="Alkaline phosphatase-like"/>
    <property type="match status" value="1"/>
</dbReference>
<evidence type="ECO:0000313" key="4">
    <source>
        <dbReference type="EMBL" id="HIY59182.1"/>
    </source>
</evidence>
<dbReference type="CDD" id="cd16033">
    <property type="entry name" value="sulfatase_like"/>
    <property type="match status" value="1"/>
</dbReference>
<gene>
    <name evidence="4" type="ORF">H9831_00635</name>
</gene>
<dbReference type="InterPro" id="IPR017850">
    <property type="entry name" value="Alkaline_phosphatase_core_sf"/>
</dbReference>
<dbReference type="Proteomes" id="UP000824007">
    <property type="component" value="Unassembled WGS sequence"/>
</dbReference>
<proteinExistence type="predicted"/>
<dbReference type="GO" id="GO:0046872">
    <property type="term" value="F:metal ion binding"/>
    <property type="evidence" value="ECO:0007669"/>
    <property type="project" value="UniProtKB-KW"/>
</dbReference>
<dbReference type="PANTHER" id="PTHR45953">
    <property type="entry name" value="IDURONATE 2-SULFATASE"/>
    <property type="match status" value="1"/>
</dbReference>
<evidence type="ECO:0000259" key="3">
    <source>
        <dbReference type="Pfam" id="PF00884"/>
    </source>
</evidence>